<keyword evidence="1" id="KW-0808">Transferase</keyword>
<dbReference type="SUPFAM" id="SSF55729">
    <property type="entry name" value="Acyl-CoA N-acyltransferases (Nat)"/>
    <property type="match status" value="1"/>
</dbReference>
<dbReference type="Pfam" id="PF00583">
    <property type="entry name" value="Acetyltransf_1"/>
    <property type="match status" value="1"/>
</dbReference>
<name>A0A6D2K5K0_9BRAS</name>
<dbReference type="FunFam" id="3.40.630.30:FF:000099">
    <property type="entry name" value="probable acetyltransferase NATA1-like"/>
    <property type="match status" value="1"/>
</dbReference>
<keyword evidence="4" id="KW-0472">Membrane</keyword>
<feature type="region of interest" description="Disordered" evidence="3">
    <location>
        <begin position="326"/>
        <end position="360"/>
    </location>
</feature>
<evidence type="ECO:0000256" key="4">
    <source>
        <dbReference type="SAM" id="Phobius"/>
    </source>
</evidence>
<dbReference type="Proteomes" id="UP000467841">
    <property type="component" value="Unassembled WGS sequence"/>
</dbReference>
<accession>A0A6D2K5K0</accession>
<dbReference type="InterPro" id="IPR016181">
    <property type="entry name" value="Acyl_CoA_acyltransferase"/>
</dbReference>
<evidence type="ECO:0000259" key="5">
    <source>
        <dbReference type="PROSITE" id="PS51186"/>
    </source>
</evidence>
<dbReference type="PANTHER" id="PTHR10545">
    <property type="entry name" value="DIAMINE N-ACETYLTRANSFERASE"/>
    <property type="match status" value="1"/>
</dbReference>
<dbReference type="AlphaFoldDB" id="A0A6D2K5K0"/>
<dbReference type="OrthoDB" id="7305308at2759"/>
<proteinExistence type="predicted"/>
<feature type="compositionally biased region" description="Pro residues" evidence="3">
    <location>
        <begin position="1"/>
        <end position="13"/>
    </location>
</feature>
<organism evidence="7 8">
    <name type="scientific">Microthlaspi erraticum</name>
    <dbReference type="NCBI Taxonomy" id="1685480"/>
    <lineage>
        <taxon>Eukaryota</taxon>
        <taxon>Viridiplantae</taxon>
        <taxon>Streptophyta</taxon>
        <taxon>Embryophyta</taxon>
        <taxon>Tracheophyta</taxon>
        <taxon>Spermatophyta</taxon>
        <taxon>Magnoliopsida</taxon>
        <taxon>eudicotyledons</taxon>
        <taxon>Gunneridae</taxon>
        <taxon>Pentapetalae</taxon>
        <taxon>rosids</taxon>
        <taxon>malvids</taxon>
        <taxon>Brassicales</taxon>
        <taxon>Brassicaceae</taxon>
        <taxon>Coluteocarpeae</taxon>
        <taxon>Microthlaspi</taxon>
    </lineage>
</organism>
<keyword evidence="2" id="KW-0012">Acyltransferase</keyword>
<dbReference type="InterPro" id="IPR000182">
    <property type="entry name" value="GNAT_dom"/>
</dbReference>
<reference evidence="7 8" key="1">
    <citation type="submission" date="2020-01" db="EMBL/GenBank/DDBJ databases">
        <authorList>
            <person name="Mishra B."/>
        </authorList>
    </citation>
    <scope>NUCLEOTIDE SEQUENCE [LARGE SCALE GENOMIC DNA]</scope>
</reference>
<evidence type="ECO:0000313" key="8">
    <source>
        <dbReference type="Proteomes" id="UP000467841"/>
    </source>
</evidence>
<keyword evidence="4" id="KW-0812">Transmembrane</keyword>
<evidence type="ECO:0000313" key="6">
    <source>
        <dbReference type="EMBL" id="CAA7014995.1"/>
    </source>
</evidence>
<dbReference type="PANTHER" id="PTHR10545:SF29">
    <property type="entry name" value="GH14572P-RELATED"/>
    <property type="match status" value="1"/>
</dbReference>
<dbReference type="CDD" id="cd04301">
    <property type="entry name" value="NAT_SF"/>
    <property type="match status" value="1"/>
</dbReference>
<dbReference type="InterPro" id="IPR051016">
    <property type="entry name" value="Diverse_Substrate_AcTransf"/>
</dbReference>
<dbReference type="GO" id="GO:0008080">
    <property type="term" value="F:N-acetyltransferase activity"/>
    <property type="evidence" value="ECO:0007669"/>
    <property type="project" value="TreeGrafter"/>
</dbReference>
<keyword evidence="4" id="KW-1133">Transmembrane helix</keyword>
<feature type="region of interest" description="Disordered" evidence="3">
    <location>
        <begin position="1"/>
        <end position="23"/>
    </location>
</feature>
<gene>
    <name evidence="6" type="ORF">MERR_LOCUS2230</name>
    <name evidence="7" type="ORF">MERR_LOCUS39289</name>
</gene>
<feature type="transmembrane region" description="Helical" evidence="4">
    <location>
        <begin position="423"/>
        <end position="440"/>
    </location>
</feature>
<evidence type="ECO:0000256" key="3">
    <source>
        <dbReference type="SAM" id="MobiDB-lite"/>
    </source>
</evidence>
<feature type="compositionally biased region" description="Low complexity" evidence="3">
    <location>
        <begin position="271"/>
        <end position="283"/>
    </location>
</feature>
<evidence type="ECO:0000256" key="1">
    <source>
        <dbReference type="ARBA" id="ARBA00022679"/>
    </source>
</evidence>
<dbReference type="EMBL" id="CACVBM020001496">
    <property type="protein sequence ID" value="CAA7052054.1"/>
    <property type="molecule type" value="Genomic_DNA"/>
</dbReference>
<dbReference type="EMBL" id="CACVBM020000136">
    <property type="protein sequence ID" value="CAA7014995.1"/>
    <property type="molecule type" value="Genomic_DNA"/>
</dbReference>
<feature type="region of interest" description="Disordered" evidence="3">
    <location>
        <begin position="263"/>
        <end position="288"/>
    </location>
</feature>
<sequence length="448" mass="48074">MAAAAPPPPPTAAPEPNMVPETSPIGHPVFSRIRLATPSDVPFIHKLIHQMAVFERLTHLFSATESGLASTLFNARPFQSFTVFLLEVSRSPFPNVVASPDFTPFVKTHNLDLPIDDPECYNFSPDMLNDVVVAGFVLFFPNYSSFLSKPGFYIEDIFVREPYRRKGFGSMLLTAVAKQAVKMDYGRVEWVVLDWNVNAMKFYEQMGAQILQEWRVCRLTGDALLAFDKRKPHNTLFSTSRRTLLGLKVAMSVAYKSHCGGVRPGRGGNLKPGKPGKPGKLGIDPGGDDCDGNGNGNLNCGKPGKTGVNPGGDDCDGNGNGNLNCGKPGKPGFDPGGDDCDGNGNGKLKPGRPGELGMDLGGDDCDGNGKGNGNIKPGIPGMDPDCGGISAFISTVGFRSLRERAAVVSNVSWKIKIMVRAKVVVVTGEAMFVYVLFLLVSCNSRCLV</sequence>
<evidence type="ECO:0000256" key="2">
    <source>
        <dbReference type="ARBA" id="ARBA00023315"/>
    </source>
</evidence>
<dbReference type="Gene3D" id="3.40.630.30">
    <property type="match status" value="1"/>
</dbReference>
<dbReference type="PROSITE" id="PS51186">
    <property type="entry name" value="GNAT"/>
    <property type="match status" value="1"/>
</dbReference>
<protein>
    <recommendedName>
        <fullName evidence="5">N-acetyltransferase domain-containing protein</fullName>
    </recommendedName>
</protein>
<feature type="domain" description="N-acetyltransferase" evidence="5">
    <location>
        <begin position="73"/>
        <end position="234"/>
    </location>
</feature>
<evidence type="ECO:0000313" key="7">
    <source>
        <dbReference type="EMBL" id="CAA7052054.1"/>
    </source>
</evidence>
<keyword evidence="8" id="KW-1185">Reference proteome</keyword>